<dbReference type="EMBL" id="IACJ01159454">
    <property type="protein sequence ID" value="LAA65679.1"/>
    <property type="molecule type" value="Transcribed_RNA"/>
</dbReference>
<sequence>MCYSDKEGDNSNNVHQLELRRHICHIDSVLPFSAFPLPLLALPFPQFTCSAFHFLHFFCICHLMFHTIEFHQLSQFAAFPSCLIYKYLQSHLIPQLLRNCQDEKHPCRKRSFLQNAKYKSLACKNCRAEW</sequence>
<dbReference type="AlphaFoldDB" id="A0A2D4H138"/>
<evidence type="ECO:0000313" key="1">
    <source>
        <dbReference type="EMBL" id="LAA65679.1"/>
    </source>
</evidence>
<name>A0A2D4H138_MICCO</name>
<reference evidence="1" key="2">
    <citation type="submission" date="2017-11" db="EMBL/GenBank/DDBJ databases">
        <title>Coralsnake Venomics: Analyses of Venom Gland Transcriptomes and Proteomes of Six Brazilian Taxa.</title>
        <authorList>
            <person name="Aird S.D."/>
            <person name="Jorge da Silva N."/>
            <person name="Qiu L."/>
            <person name="Villar-Briones A."/>
            <person name="Aparecida-Saddi V."/>
            <person name="Campos-Telles M.P."/>
            <person name="Grau M."/>
            <person name="Mikheyev A.S."/>
        </authorList>
    </citation>
    <scope>NUCLEOTIDE SEQUENCE</scope>
    <source>
        <tissue evidence="1">Venom_gland</tissue>
    </source>
</reference>
<reference evidence="1" key="1">
    <citation type="submission" date="2017-07" db="EMBL/GenBank/DDBJ databases">
        <authorList>
            <person name="Mikheyev A."/>
            <person name="Grau M."/>
        </authorList>
    </citation>
    <scope>NUCLEOTIDE SEQUENCE</scope>
    <source>
        <tissue evidence="1">Venom_gland</tissue>
    </source>
</reference>
<protein>
    <submittedName>
        <fullName evidence="1">Uncharacterized protein</fullName>
    </submittedName>
</protein>
<proteinExistence type="predicted"/>
<organism evidence="1">
    <name type="scientific">Micrurus corallinus</name>
    <name type="common">Brazilian coral snake</name>
    <dbReference type="NCBI Taxonomy" id="54390"/>
    <lineage>
        <taxon>Eukaryota</taxon>
        <taxon>Metazoa</taxon>
        <taxon>Chordata</taxon>
        <taxon>Craniata</taxon>
        <taxon>Vertebrata</taxon>
        <taxon>Euteleostomi</taxon>
        <taxon>Lepidosauria</taxon>
        <taxon>Squamata</taxon>
        <taxon>Bifurcata</taxon>
        <taxon>Unidentata</taxon>
        <taxon>Episquamata</taxon>
        <taxon>Toxicofera</taxon>
        <taxon>Serpentes</taxon>
        <taxon>Colubroidea</taxon>
        <taxon>Elapidae</taxon>
        <taxon>Elapinae</taxon>
        <taxon>Micrurus</taxon>
    </lineage>
</organism>
<accession>A0A2D4H138</accession>